<dbReference type="STRING" id="667725.A0A0L0FU59"/>
<dbReference type="eggNOG" id="KOG2955">
    <property type="taxonomic scope" value="Eukaryota"/>
</dbReference>
<dbReference type="Proteomes" id="UP000054560">
    <property type="component" value="Unassembled WGS sequence"/>
</dbReference>
<evidence type="ECO:0000313" key="1">
    <source>
        <dbReference type="EMBL" id="KNC80385.1"/>
    </source>
</evidence>
<accession>A0A0L0FU59</accession>
<dbReference type="RefSeq" id="XP_014154287.1">
    <property type="nucleotide sequence ID" value="XM_014298812.1"/>
</dbReference>
<organism evidence="1 2">
    <name type="scientific">Sphaeroforma arctica JP610</name>
    <dbReference type="NCBI Taxonomy" id="667725"/>
    <lineage>
        <taxon>Eukaryota</taxon>
        <taxon>Ichthyosporea</taxon>
        <taxon>Ichthyophonida</taxon>
        <taxon>Sphaeroforma</taxon>
    </lineage>
</organism>
<dbReference type="PANTHER" id="PTHR22774">
    <property type="entry name" value="CHOREIN N-TERMINAL DOMAIN-CONTAINING PROTEIN"/>
    <property type="match status" value="1"/>
</dbReference>
<gene>
    <name evidence="1" type="ORF">SARC_07252</name>
</gene>
<dbReference type="InterPro" id="IPR026728">
    <property type="entry name" value="BLTP3A/B"/>
</dbReference>
<sequence>MASILKRQLVKRLAMFTENFREKDLNISMFSGEGELTMLELNCAKLHEVLSLPACVILSKIVATKVKIKIHWTKLSSKPISIVLDGVTVQIELSNDTSRVHQQKAAAEALNVPTKYGMIEKMVDGISIQIRSIVVLCKATPRMEDAHHRRTDADSDIRLPHLLINISRIDLQSVNSRWQTEKLDKCQNTIRDGKQ</sequence>
<dbReference type="PANTHER" id="PTHR22774:SF11">
    <property type="entry name" value="CHOREIN N-TERMINAL DOMAIN-CONTAINING PROTEIN"/>
    <property type="match status" value="1"/>
</dbReference>
<keyword evidence="2" id="KW-1185">Reference proteome</keyword>
<dbReference type="OrthoDB" id="43807at2759"/>
<name>A0A0L0FU59_9EUKA</name>
<dbReference type="Pfam" id="PF24917">
    <property type="entry name" value="BLTP3A_B"/>
    <property type="match status" value="1"/>
</dbReference>
<dbReference type="EMBL" id="KQ242159">
    <property type="protein sequence ID" value="KNC80385.1"/>
    <property type="molecule type" value="Genomic_DNA"/>
</dbReference>
<dbReference type="GeneID" id="25907756"/>
<proteinExistence type="predicted"/>
<dbReference type="AlphaFoldDB" id="A0A0L0FU59"/>
<evidence type="ECO:0000313" key="2">
    <source>
        <dbReference type="Proteomes" id="UP000054560"/>
    </source>
</evidence>
<feature type="non-terminal residue" evidence="1">
    <location>
        <position position="195"/>
    </location>
</feature>
<protein>
    <submittedName>
        <fullName evidence="1">Uncharacterized protein</fullName>
    </submittedName>
</protein>
<reference evidence="1 2" key="1">
    <citation type="submission" date="2011-02" db="EMBL/GenBank/DDBJ databases">
        <title>The Genome Sequence of Sphaeroforma arctica JP610.</title>
        <authorList>
            <consortium name="The Broad Institute Genome Sequencing Platform"/>
            <person name="Russ C."/>
            <person name="Cuomo C."/>
            <person name="Young S.K."/>
            <person name="Zeng Q."/>
            <person name="Gargeya S."/>
            <person name="Alvarado L."/>
            <person name="Berlin A."/>
            <person name="Chapman S.B."/>
            <person name="Chen Z."/>
            <person name="Freedman E."/>
            <person name="Gellesch M."/>
            <person name="Goldberg J."/>
            <person name="Griggs A."/>
            <person name="Gujja S."/>
            <person name="Heilman E."/>
            <person name="Heiman D."/>
            <person name="Howarth C."/>
            <person name="Mehta T."/>
            <person name="Neiman D."/>
            <person name="Pearson M."/>
            <person name="Roberts A."/>
            <person name="Saif S."/>
            <person name="Shea T."/>
            <person name="Shenoy N."/>
            <person name="Sisk P."/>
            <person name="Stolte C."/>
            <person name="Sykes S."/>
            <person name="White J."/>
            <person name="Yandava C."/>
            <person name="Burger G."/>
            <person name="Gray M.W."/>
            <person name="Holland P.W.H."/>
            <person name="King N."/>
            <person name="Lang F.B.F."/>
            <person name="Roger A.J."/>
            <person name="Ruiz-Trillo I."/>
            <person name="Haas B."/>
            <person name="Nusbaum C."/>
            <person name="Birren B."/>
        </authorList>
    </citation>
    <scope>NUCLEOTIDE SEQUENCE [LARGE SCALE GENOMIC DNA]</scope>
    <source>
        <strain evidence="1 2">JP610</strain>
    </source>
</reference>